<comment type="caution">
    <text evidence="2">The sequence shown here is derived from an EMBL/GenBank/DDBJ whole genome shotgun (WGS) entry which is preliminary data.</text>
</comment>
<proteinExistence type="predicted"/>
<accession>A0ABQ1RBA9</accession>
<dbReference type="Proteomes" id="UP000614272">
    <property type="component" value="Unassembled WGS sequence"/>
</dbReference>
<evidence type="ECO:0000313" key="2">
    <source>
        <dbReference type="EMBL" id="GGD64678.1"/>
    </source>
</evidence>
<keyword evidence="3" id="KW-1185">Reference proteome</keyword>
<keyword evidence="1" id="KW-0812">Transmembrane</keyword>
<evidence type="ECO:0000313" key="3">
    <source>
        <dbReference type="Proteomes" id="UP000614272"/>
    </source>
</evidence>
<keyword evidence="1" id="KW-0472">Membrane</keyword>
<dbReference type="RefSeq" id="WP_099034324.1">
    <property type="nucleotide sequence ID" value="NZ_BMGJ01000007.1"/>
</dbReference>
<reference evidence="3" key="1">
    <citation type="journal article" date="2019" name="Int. J. Syst. Evol. Microbiol.">
        <title>The Global Catalogue of Microorganisms (GCM) 10K type strain sequencing project: providing services to taxonomists for standard genome sequencing and annotation.</title>
        <authorList>
            <consortium name="The Broad Institute Genomics Platform"/>
            <consortium name="The Broad Institute Genome Sequencing Center for Infectious Disease"/>
            <person name="Wu L."/>
            <person name="Ma J."/>
        </authorList>
    </citation>
    <scope>NUCLEOTIDE SEQUENCE [LARGE SCALE GENOMIC DNA]</scope>
    <source>
        <strain evidence="3">CGMCC 1.12923</strain>
    </source>
</reference>
<organism evidence="2 3">
    <name type="scientific">Lacimicrobium alkaliphilum</name>
    <dbReference type="NCBI Taxonomy" id="1526571"/>
    <lineage>
        <taxon>Bacteria</taxon>
        <taxon>Pseudomonadati</taxon>
        <taxon>Pseudomonadota</taxon>
        <taxon>Gammaproteobacteria</taxon>
        <taxon>Alteromonadales</taxon>
        <taxon>Alteromonadaceae</taxon>
        <taxon>Lacimicrobium</taxon>
    </lineage>
</organism>
<protein>
    <submittedName>
        <fullName evidence="2">Uncharacterized protein</fullName>
    </submittedName>
</protein>
<keyword evidence="1" id="KW-1133">Transmembrane helix</keyword>
<sequence length="59" mass="6317">MDTFDLILLTTGVLLILVGLGLFIFGNRDGNKNYLEGFGIKLDVSNPSIILIVAGVGYC</sequence>
<feature type="transmembrane region" description="Helical" evidence="1">
    <location>
        <begin position="6"/>
        <end position="25"/>
    </location>
</feature>
<evidence type="ECO:0000256" key="1">
    <source>
        <dbReference type="SAM" id="Phobius"/>
    </source>
</evidence>
<name>A0ABQ1RBA9_9ALTE</name>
<gene>
    <name evidence="2" type="ORF">GCM10011357_20020</name>
</gene>
<dbReference type="EMBL" id="BMGJ01000007">
    <property type="protein sequence ID" value="GGD64678.1"/>
    <property type="molecule type" value="Genomic_DNA"/>
</dbReference>